<name>A0ABN8RFM8_9CNID</name>
<evidence type="ECO:0000256" key="1">
    <source>
        <dbReference type="SAM" id="MobiDB-lite"/>
    </source>
</evidence>
<evidence type="ECO:0000313" key="3">
    <source>
        <dbReference type="Proteomes" id="UP001159427"/>
    </source>
</evidence>
<proteinExistence type="predicted"/>
<gene>
    <name evidence="2" type="ORF">PEVE_00011638</name>
</gene>
<dbReference type="Proteomes" id="UP001159427">
    <property type="component" value="Unassembled WGS sequence"/>
</dbReference>
<keyword evidence="3" id="KW-1185">Reference proteome</keyword>
<organism evidence="2 3">
    <name type="scientific">Porites evermanni</name>
    <dbReference type="NCBI Taxonomy" id="104178"/>
    <lineage>
        <taxon>Eukaryota</taxon>
        <taxon>Metazoa</taxon>
        <taxon>Cnidaria</taxon>
        <taxon>Anthozoa</taxon>
        <taxon>Hexacorallia</taxon>
        <taxon>Scleractinia</taxon>
        <taxon>Fungiina</taxon>
        <taxon>Poritidae</taxon>
        <taxon>Porites</taxon>
    </lineage>
</organism>
<accession>A0ABN8RFM8</accession>
<feature type="compositionally biased region" description="Polar residues" evidence="1">
    <location>
        <begin position="101"/>
        <end position="114"/>
    </location>
</feature>
<comment type="caution">
    <text evidence="2">The sequence shown here is derived from an EMBL/GenBank/DDBJ whole genome shotgun (WGS) entry which is preliminary data.</text>
</comment>
<protein>
    <submittedName>
        <fullName evidence="2">Uncharacterized protein</fullName>
    </submittedName>
</protein>
<reference evidence="2 3" key="1">
    <citation type="submission" date="2022-05" db="EMBL/GenBank/DDBJ databases">
        <authorList>
            <consortium name="Genoscope - CEA"/>
            <person name="William W."/>
        </authorList>
    </citation>
    <scope>NUCLEOTIDE SEQUENCE [LARGE SCALE GENOMIC DNA]</scope>
</reference>
<evidence type="ECO:0000313" key="2">
    <source>
        <dbReference type="EMBL" id="CAH3178220.1"/>
    </source>
</evidence>
<feature type="non-terminal residue" evidence="2">
    <location>
        <position position="120"/>
    </location>
</feature>
<sequence>MTEEGDILKVRGNNNCKHRLYENNRLHLWEDFTKYVLPKANFVLDNIVELKLPPVKPNWADLTDAGPGVGVSNFEVKFRDAELARVHKSDYRIRVHRSRGDSGQNEAERTNSAIGDSVVD</sequence>
<dbReference type="EMBL" id="CALNXI010001845">
    <property type="protein sequence ID" value="CAH3178220.1"/>
    <property type="molecule type" value="Genomic_DNA"/>
</dbReference>
<feature type="region of interest" description="Disordered" evidence="1">
    <location>
        <begin position="94"/>
        <end position="120"/>
    </location>
</feature>